<reference evidence="1 2" key="1">
    <citation type="submission" date="2018-12" db="EMBL/GenBank/DDBJ databases">
        <authorList>
            <consortium name="Pathogen Informatics"/>
        </authorList>
    </citation>
    <scope>NUCLEOTIDE SEQUENCE [LARGE SCALE GENOMIC DNA]</scope>
    <source>
        <strain evidence="1 2">NCTC11075</strain>
    </source>
</reference>
<dbReference type="EMBL" id="LR134204">
    <property type="protein sequence ID" value="VEB94226.1"/>
    <property type="molecule type" value="Genomic_DNA"/>
</dbReference>
<evidence type="ECO:0000313" key="1">
    <source>
        <dbReference type="EMBL" id="VEB94226.1"/>
    </source>
</evidence>
<sequence length="140" mass="15683">MRNFILSALIFIPFATIANETELTKLKEKASPTESEIGVKHCDLSTFNIVGGKVVYEDTFEKEAVVVDHGKSFSINASIYNVDSPALMYNFDNDEMIVLSANSGDFSFSRVRELSDNSLTYRLTNEATKRVFFASNCEQD</sequence>
<evidence type="ECO:0000313" key="2">
    <source>
        <dbReference type="Proteomes" id="UP000270272"/>
    </source>
</evidence>
<organism evidence="1 2">
    <name type="scientific">Citrobacter koseri</name>
    <name type="common">Citrobacter diversus</name>
    <dbReference type="NCBI Taxonomy" id="545"/>
    <lineage>
        <taxon>Bacteria</taxon>
        <taxon>Pseudomonadati</taxon>
        <taxon>Pseudomonadota</taxon>
        <taxon>Gammaproteobacteria</taxon>
        <taxon>Enterobacterales</taxon>
        <taxon>Enterobacteriaceae</taxon>
        <taxon>Citrobacter</taxon>
    </lineage>
</organism>
<dbReference type="Proteomes" id="UP000270272">
    <property type="component" value="Chromosome"/>
</dbReference>
<gene>
    <name evidence="1" type="ORF">NCTC11075_05142</name>
</gene>
<name>A0A3S4J7G1_CITKO</name>
<dbReference type="RefSeq" id="WP_153258280.1">
    <property type="nucleotide sequence ID" value="NZ_JADVHB010000001.1"/>
</dbReference>
<protein>
    <submittedName>
        <fullName evidence="1">Uncharacterized protein</fullName>
    </submittedName>
</protein>
<accession>A0A3S4J7G1</accession>
<proteinExistence type="predicted"/>
<dbReference type="AlphaFoldDB" id="A0A3S4J7G1"/>